<evidence type="ECO:0000256" key="1">
    <source>
        <dbReference type="SAM" id="Phobius"/>
    </source>
</evidence>
<evidence type="ECO:0000256" key="2">
    <source>
        <dbReference type="SAM" id="SignalP"/>
    </source>
</evidence>
<keyword evidence="1" id="KW-0472">Membrane</keyword>
<dbReference type="Proteomes" id="UP000594586">
    <property type="component" value="Chromosome"/>
</dbReference>
<feature type="chain" id="PRO_5039610749" description="Or membrane protein" evidence="2">
    <location>
        <begin position="24"/>
        <end position="134"/>
    </location>
</feature>
<keyword evidence="2" id="KW-0732">Signal</keyword>
<keyword evidence="1" id="KW-0812">Transmembrane</keyword>
<protein>
    <recommendedName>
        <fullName evidence="5">Or membrane protein</fullName>
    </recommendedName>
</protein>
<reference evidence="3 4" key="1">
    <citation type="submission" date="2020-11" db="EMBL/GenBank/DDBJ databases">
        <title>Corynebacterium sp. MC1420.</title>
        <authorList>
            <person name="Zhou J."/>
        </authorList>
    </citation>
    <scope>NUCLEOTIDE SEQUENCE [LARGE SCALE GENOMIC DNA]</scope>
    <source>
        <strain evidence="3 4">MC1420</strain>
    </source>
</reference>
<proteinExistence type="predicted"/>
<evidence type="ECO:0000313" key="4">
    <source>
        <dbReference type="Proteomes" id="UP000594586"/>
    </source>
</evidence>
<gene>
    <name evidence="3" type="ORF">G7Y29_06770</name>
</gene>
<dbReference type="RefSeq" id="WP_165002544.1">
    <property type="nucleotide sequence ID" value="NZ_CP064955.1"/>
</dbReference>
<keyword evidence="4" id="KW-1185">Reference proteome</keyword>
<feature type="transmembrane region" description="Helical" evidence="1">
    <location>
        <begin position="105"/>
        <end position="125"/>
    </location>
</feature>
<dbReference type="EMBL" id="CP064955">
    <property type="protein sequence ID" value="QPK82586.1"/>
    <property type="molecule type" value="Genomic_DNA"/>
</dbReference>
<name>A0A7T0KLG6_9CORY</name>
<dbReference type="AlphaFoldDB" id="A0A7T0KLG6"/>
<feature type="signal peptide" evidence="2">
    <location>
        <begin position="1"/>
        <end position="23"/>
    </location>
</feature>
<organism evidence="3 4">
    <name type="scientific">Corynebacterium qintianiae</name>
    <dbReference type="NCBI Taxonomy" id="2709392"/>
    <lineage>
        <taxon>Bacteria</taxon>
        <taxon>Bacillati</taxon>
        <taxon>Actinomycetota</taxon>
        <taxon>Actinomycetes</taxon>
        <taxon>Mycobacteriales</taxon>
        <taxon>Corynebacteriaceae</taxon>
        <taxon>Corynebacterium</taxon>
    </lineage>
</organism>
<accession>A0A7T0KLG6</accession>
<dbReference type="KEGG" id="cqn:G7Y29_06770"/>
<evidence type="ECO:0008006" key="5">
    <source>
        <dbReference type="Google" id="ProtNLM"/>
    </source>
</evidence>
<keyword evidence="1" id="KW-1133">Transmembrane helix</keyword>
<evidence type="ECO:0000313" key="3">
    <source>
        <dbReference type="EMBL" id="QPK82586.1"/>
    </source>
</evidence>
<sequence length="134" mass="13730">MRNLRTAAIATATAMTVTLGGVAAASAKDAATTTADSVVFAGEQDGDKASSEVSSDGFAGLSSNNGSSKFFDDEQDPFFATDAFGKEIDVAAVPQWARYWIDSTVVAGIGALIGLVIAGFNWAAFNGIIKMPAL</sequence>